<dbReference type="EMBL" id="JAZGSY010000469">
    <property type="protein sequence ID" value="KAL1836077.1"/>
    <property type="molecule type" value="Genomic_DNA"/>
</dbReference>
<keyword evidence="2" id="KW-0812">Transmembrane</keyword>
<feature type="transmembrane region" description="Helical" evidence="2">
    <location>
        <begin position="463"/>
        <end position="484"/>
    </location>
</feature>
<dbReference type="PANTHER" id="PTHR31331:SF8">
    <property type="entry name" value="LCCL DOMAIN PROTEIN (AFU_ORTHOLOGUE AFUA_5G02970)"/>
    <property type="match status" value="1"/>
</dbReference>
<dbReference type="SUPFAM" id="SSF69848">
    <property type="entry name" value="LCCL domain"/>
    <property type="match status" value="1"/>
</dbReference>
<dbReference type="Proteomes" id="UP001583172">
    <property type="component" value="Unassembled WGS sequence"/>
</dbReference>
<dbReference type="InterPro" id="IPR051957">
    <property type="entry name" value="CRISP-LCCL_domain"/>
</dbReference>
<accession>A0ABR3V2W1</accession>
<dbReference type="InterPro" id="IPR036609">
    <property type="entry name" value="LCCL_sf"/>
</dbReference>
<feature type="transmembrane region" description="Helical" evidence="2">
    <location>
        <begin position="431"/>
        <end position="451"/>
    </location>
</feature>
<feature type="compositionally biased region" description="Basic and acidic residues" evidence="1">
    <location>
        <begin position="32"/>
        <end position="62"/>
    </location>
</feature>
<dbReference type="PROSITE" id="PS50820">
    <property type="entry name" value="LCCL"/>
    <property type="match status" value="1"/>
</dbReference>
<protein>
    <recommendedName>
        <fullName evidence="3">LCCL domain-containing protein</fullName>
    </recommendedName>
</protein>
<gene>
    <name evidence="4" type="ORF">VTJ49DRAFT_5612</name>
</gene>
<evidence type="ECO:0000313" key="4">
    <source>
        <dbReference type="EMBL" id="KAL1836077.1"/>
    </source>
</evidence>
<comment type="caution">
    <text evidence="4">The sequence shown here is derived from an EMBL/GenBank/DDBJ whole genome shotgun (WGS) entry which is preliminary data.</text>
</comment>
<feature type="domain" description="LCCL" evidence="3">
    <location>
        <begin position="227"/>
        <end position="280"/>
    </location>
</feature>
<dbReference type="PANTHER" id="PTHR31331">
    <property type="entry name" value="LCCL DOMAIN PROTEIN (AFU_ORTHOLOGUE AFUA_5G08630)"/>
    <property type="match status" value="1"/>
</dbReference>
<feature type="transmembrane region" description="Helical" evidence="2">
    <location>
        <begin position="125"/>
        <end position="143"/>
    </location>
</feature>
<sequence>MGEDTTQTRRQERAGQTNDCTTESDGTVIDVGADHPDAPIRSAAPREDLEQDDRPPTPRFIQDEGSWKRFRWVPYPVRRVLKATANWVRGPTNPTRYRIDPFFPRVQHAPIALIDKHLPRKRHRALAVFFFLGLWLMTFALVMRYGQRTAEIEDWGKPTKIACGATYWAPGNGCGLNGVDCRPFNDGGFPFRCPANCGSYQVLNPRAVGDQEIIYRPFVIGGPPAEGDDGPAVYRGDSHICSAAIHAGVISNANGGCGVVRLIGQQTNFNSTKRNGITSIGFDSYFPLSYTFEPGIQCQSRDPVWSLLSVSVVFSAVFSFFVTSPALYFFPLFTILYWTVGMATDTPNHRDIASLFSIEIGRFLPTAFVAWVMYDKMGVRRTLKGLTAQVEKTVLWLGAAWVGALTNHTLDFIPIQRLTPRDLNQQPGARAALAIIVIILAVIVVVQVWFFRQEGRLVRYLKLYALLVLLLIIGILLPDLNLRIHHYILALLLLPGTSIQIRPSLLYQGLLIGLFINGIARWGFDPILQTDFALRGDAPLESPLPVIKTPVIANGSITFAWDPPPALYNYDGISVLVNDVERFRTYFYDSVTEIVTNVTWTREPGLEVKEYFRFAWMEGSGRGDYTKAGKWDEKGEWTTMAPGPSNVDKVIPTEASSEEVLNWQSTTTILLLLHGLGDTHLPFARFARTLSLPGTFSIALRGIAALPAAFLFSDETGGGEGYHWGDDLLATGQGEIDTSSRADPGYERAREWVLEKVVGEVLVGRCGWEVGDVMLFGFGQGGSVAVGLASWVRMGLRRVEEVKEGGGGGGGGDGQLGQQQKAFKGVVSVGGGLPPSMVPSLSGREKSKTPVLVLCGRESEAVDEDAVELLEQEFEDVKVVRWKRASDGMPQNREEALPMMQFFAERLRNVWL</sequence>
<evidence type="ECO:0000259" key="3">
    <source>
        <dbReference type="PROSITE" id="PS50820"/>
    </source>
</evidence>
<keyword evidence="5" id="KW-1185">Reference proteome</keyword>
<organism evidence="4 5">
    <name type="scientific">Humicola insolens</name>
    <name type="common">Soft-rot fungus</name>
    <dbReference type="NCBI Taxonomy" id="85995"/>
    <lineage>
        <taxon>Eukaryota</taxon>
        <taxon>Fungi</taxon>
        <taxon>Dikarya</taxon>
        <taxon>Ascomycota</taxon>
        <taxon>Pezizomycotina</taxon>
        <taxon>Sordariomycetes</taxon>
        <taxon>Sordariomycetidae</taxon>
        <taxon>Sordariales</taxon>
        <taxon>Chaetomiaceae</taxon>
        <taxon>Mycothermus</taxon>
    </lineage>
</organism>
<dbReference type="Pfam" id="PF02230">
    <property type="entry name" value="Abhydrolase_2"/>
    <property type="match status" value="1"/>
</dbReference>
<dbReference type="SUPFAM" id="SSF53474">
    <property type="entry name" value="alpha/beta-Hydrolases"/>
    <property type="match status" value="1"/>
</dbReference>
<dbReference type="InterPro" id="IPR029058">
    <property type="entry name" value="AB_hydrolase_fold"/>
</dbReference>
<feature type="compositionally biased region" description="Basic and acidic residues" evidence="1">
    <location>
        <begin position="1"/>
        <end position="13"/>
    </location>
</feature>
<name>A0ABR3V2W1_HUMIN</name>
<proteinExistence type="predicted"/>
<feature type="transmembrane region" description="Helical" evidence="2">
    <location>
        <begin position="307"/>
        <end position="340"/>
    </location>
</feature>
<dbReference type="SMART" id="SM00603">
    <property type="entry name" value="LCCL"/>
    <property type="match status" value="1"/>
</dbReference>
<evidence type="ECO:0000256" key="2">
    <source>
        <dbReference type="SAM" id="Phobius"/>
    </source>
</evidence>
<keyword evidence="2" id="KW-0472">Membrane</keyword>
<evidence type="ECO:0000256" key="1">
    <source>
        <dbReference type="SAM" id="MobiDB-lite"/>
    </source>
</evidence>
<dbReference type="InterPro" id="IPR004043">
    <property type="entry name" value="LCCL"/>
</dbReference>
<keyword evidence="2" id="KW-1133">Transmembrane helix</keyword>
<dbReference type="Gene3D" id="2.170.130.20">
    <property type="entry name" value="LCCL-like domain"/>
    <property type="match status" value="1"/>
</dbReference>
<feature type="compositionally biased region" description="Polar residues" evidence="1">
    <location>
        <begin position="14"/>
        <end position="25"/>
    </location>
</feature>
<dbReference type="Pfam" id="PF03815">
    <property type="entry name" value="LCCL"/>
    <property type="match status" value="1"/>
</dbReference>
<dbReference type="Gene3D" id="3.40.50.1820">
    <property type="entry name" value="alpha/beta hydrolase"/>
    <property type="match status" value="1"/>
</dbReference>
<feature type="transmembrane region" description="Helical" evidence="2">
    <location>
        <begin position="352"/>
        <end position="374"/>
    </location>
</feature>
<feature type="region of interest" description="Disordered" evidence="1">
    <location>
        <begin position="1"/>
        <end position="62"/>
    </location>
</feature>
<feature type="transmembrane region" description="Helical" evidence="2">
    <location>
        <begin position="394"/>
        <end position="410"/>
    </location>
</feature>
<dbReference type="InterPro" id="IPR003140">
    <property type="entry name" value="PLipase/COase/thioEstase"/>
</dbReference>
<reference evidence="4 5" key="1">
    <citation type="journal article" date="2024" name="Commun. Biol.">
        <title>Comparative genomic analysis of thermophilic fungi reveals convergent evolutionary adaptations and gene losses.</title>
        <authorList>
            <person name="Steindorff A.S."/>
            <person name="Aguilar-Pontes M.V."/>
            <person name="Robinson A.J."/>
            <person name="Andreopoulos B."/>
            <person name="LaButti K."/>
            <person name="Kuo A."/>
            <person name="Mondo S."/>
            <person name="Riley R."/>
            <person name="Otillar R."/>
            <person name="Haridas S."/>
            <person name="Lipzen A."/>
            <person name="Grimwood J."/>
            <person name="Schmutz J."/>
            <person name="Clum A."/>
            <person name="Reid I.D."/>
            <person name="Moisan M.C."/>
            <person name="Butler G."/>
            <person name="Nguyen T.T.M."/>
            <person name="Dewar K."/>
            <person name="Conant G."/>
            <person name="Drula E."/>
            <person name="Henrissat B."/>
            <person name="Hansel C."/>
            <person name="Singer S."/>
            <person name="Hutchinson M.I."/>
            <person name="de Vries R.P."/>
            <person name="Natvig D.O."/>
            <person name="Powell A.J."/>
            <person name="Tsang A."/>
            <person name="Grigoriev I.V."/>
        </authorList>
    </citation>
    <scope>NUCLEOTIDE SEQUENCE [LARGE SCALE GENOMIC DNA]</scope>
    <source>
        <strain evidence="4 5">CBS 620.91</strain>
    </source>
</reference>
<evidence type="ECO:0000313" key="5">
    <source>
        <dbReference type="Proteomes" id="UP001583172"/>
    </source>
</evidence>